<dbReference type="InterPro" id="IPR015310">
    <property type="entry name" value="AHSA1-like_N"/>
</dbReference>
<dbReference type="GO" id="GO:0001671">
    <property type="term" value="F:ATPase activator activity"/>
    <property type="evidence" value="ECO:0007669"/>
    <property type="project" value="InterPro"/>
</dbReference>
<proteinExistence type="inferred from homology"/>
<dbReference type="GO" id="GO:0051087">
    <property type="term" value="F:protein-folding chaperone binding"/>
    <property type="evidence" value="ECO:0007669"/>
    <property type="project" value="InterPro"/>
</dbReference>
<dbReference type="PANTHER" id="PTHR13009:SF22">
    <property type="entry name" value="LD43819P"/>
    <property type="match status" value="1"/>
</dbReference>
<dbReference type="InterPro" id="IPR036338">
    <property type="entry name" value="Aha1"/>
</dbReference>
<dbReference type="AlphaFoldDB" id="A0A7S1S3E1"/>
<name>A0A7S1S3E1_ALECA</name>
<dbReference type="SMART" id="SM01000">
    <property type="entry name" value="Aha1_N"/>
    <property type="match status" value="1"/>
</dbReference>
<dbReference type="EMBL" id="HBGE01100509">
    <property type="protein sequence ID" value="CAD9183071.1"/>
    <property type="molecule type" value="Transcribed_RNA"/>
</dbReference>
<organism evidence="3">
    <name type="scientific">Alexandrium catenella</name>
    <name type="common">Red tide dinoflagellate</name>
    <name type="synonym">Gonyaulax catenella</name>
    <dbReference type="NCBI Taxonomy" id="2925"/>
    <lineage>
        <taxon>Eukaryota</taxon>
        <taxon>Sar</taxon>
        <taxon>Alveolata</taxon>
        <taxon>Dinophyceae</taxon>
        <taxon>Gonyaulacales</taxon>
        <taxon>Pyrocystaceae</taxon>
        <taxon>Alexandrium</taxon>
    </lineage>
</organism>
<dbReference type="PANTHER" id="PTHR13009">
    <property type="entry name" value="HEAT SHOCK PROTEIN 90 HSP90 CO-CHAPERONE AHA-1"/>
    <property type="match status" value="1"/>
</dbReference>
<evidence type="ECO:0000256" key="1">
    <source>
        <dbReference type="ARBA" id="ARBA00006817"/>
    </source>
</evidence>
<feature type="domain" description="Activator of Hsp90 ATPase AHSA1-like N-terminal" evidence="2">
    <location>
        <begin position="5"/>
        <end position="151"/>
    </location>
</feature>
<accession>A0A7S1S3E1</accession>
<gene>
    <name evidence="3" type="ORF">ACAT0790_LOCUS59843</name>
</gene>
<comment type="similarity">
    <text evidence="1">Belongs to the AHA1 family.</text>
</comment>
<reference evidence="3" key="1">
    <citation type="submission" date="2021-01" db="EMBL/GenBank/DDBJ databases">
        <authorList>
            <person name="Corre E."/>
            <person name="Pelletier E."/>
            <person name="Niang G."/>
            <person name="Scheremetjew M."/>
            <person name="Finn R."/>
            <person name="Kale V."/>
            <person name="Holt S."/>
            <person name="Cochrane G."/>
            <person name="Meng A."/>
            <person name="Brown T."/>
            <person name="Cohen L."/>
        </authorList>
    </citation>
    <scope>NUCLEOTIDE SEQUENCE</scope>
    <source>
        <strain evidence="3">OF101</strain>
    </source>
</reference>
<dbReference type="GO" id="GO:0005829">
    <property type="term" value="C:cytosol"/>
    <property type="evidence" value="ECO:0007669"/>
    <property type="project" value="TreeGrafter"/>
</dbReference>
<evidence type="ECO:0000313" key="3">
    <source>
        <dbReference type="EMBL" id="CAD9183071.1"/>
    </source>
</evidence>
<dbReference type="Gene3D" id="3.15.10.20">
    <property type="entry name" value="Activator of Hsp90 ATPase Aha1, N-terminal domain"/>
    <property type="match status" value="1"/>
</dbReference>
<evidence type="ECO:0000259" key="2">
    <source>
        <dbReference type="SMART" id="SM01000"/>
    </source>
</evidence>
<dbReference type="SUPFAM" id="SSF103111">
    <property type="entry name" value="Activator of Hsp90 ATPase, Aha1"/>
    <property type="match status" value="1"/>
</dbReference>
<protein>
    <recommendedName>
        <fullName evidence="2">Activator of Hsp90 ATPase AHSA1-like N-terminal domain-containing protein</fullName>
    </recommendedName>
</protein>
<dbReference type="Pfam" id="PF09229">
    <property type="entry name" value="Aha1_N"/>
    <property type="match status" value="1"/>
</dbReference>
<dbReference type="GO" id="GO:0006457">
    <property type="term" value="P:protein folding"/>
    <property type="evidence" value="ECO:0007669"/>
    <property type="project" value="TreeGrafter"/>
</dbReference>
<sequence length="153" mass="17039">MAWEEINRNEWSKKFLEELFKGASIPLEGTEGATLSFFSVNTTGDCSLAVKKGGEPRPMFELRIELDWKVEQKVDHGKSIVEVKGQIHVTDFSSEDISSPQMKLICDNQLPPGATPAFKTLMAKLNDAVKTKGQPEVSRLLAEDFVSALRKQV</sequence>